<evidence type="ECO:0008006" key="3">
    <source>
        <dbReference type="Google" id="ProtNLM"/>
    </source>
</evidence>
<accession>A0AAW7JD10</accession>
<evidence type="ECO:0000313" key="1">
    <source>
        <dbReference type="EMBL" id="MDM7547800.1"/>
    </source>
</evidence>
<dbReference type="EMBL" id="JAUCAE010000030">
    <property type="protein sequence ID" value="MDM7547800.1"/>
    <property type="molecule type" value="Genomic_DNA"/>
</dbReference>
<evidence type="ECO:0000313" key="2">
    <source>
        <dbReference type="Proteomes" id="UP001240905"/>
    </source>
</evidence>
<name>A0AAW7JD10_9LACT</name>
<dbReference type="AlphaFoldDB" id="A0AAW7JD10"/>
<reference evidence="1" key="1">
    <citation type="submission" date="2023-06" db="EMBL/GenBank/DDBJ databases">
        <title>Draft Genome Sequences of lactic acid bacteria strains isolated from fermented milk products.</title>
        <authorList>
            <person name="Elcheninov A.G."/>
            <person name="Klyukina A."/>
            <person name="Zayulina K.S."/>
            <person name="Gavirova L.A."/>
            <person name="Shcherbakova P.A."/>
            <person name="Shestakov A.I."/>
            <person name="Kublanov I.V."/>
            <person name="Kochetkova T.V."/>
        </authorList>
    </citation>
    <scope>NUCLEOTIDE SEQUENCE</scope>
    <source>
        <strain evidence="1">TOM.142</strain>
    </source>
</reference>
<comment type="caution">
    <text evidence="1">The sequence shown here is derived from an EMBL/GenBank/DDBJ whole genome shotgun (WGS) entry which is preliminary data.</text>
</comment>
<gene>
    <name evidence="1" type="ORF">QUD52_12340</name>
</gene>
<organism evidence="1 2">
    <name type="scientific">Lactococcus lactis</name>
    <dbReference type="NCBI Taxonomy" id="1358"/>
    <lineage>
        <taxon>Bacteria</taxon>
        <taxon>Bacillati</taxon>
        <taxon>Bacillota</taxon>
        <taxon>Bacilli</taxon>
        <taxon>Lactobacillales</taxon>
        <taxon>Streptococcaceae</taxon>
        <taxon>Lactococcus</taxon>
    </lineage>
</organism>
<sequence length="76" mass="9280">MWMCKYYMRIKGAKYGKKEYLSRKDLNSRETLAYEYMLDGLSLKRIAKSTGYQWNTIKRFKSLWFDNEGNSRLEKF</sequence>
<dbReference type="Proteomes" id="UP001240905">
    <property type="component" value="Unassembled WGS sequence"/>
</dbReference>
<proteinExistence type="predicted"/>
<protein>
    <recommendedName>
        <fullName evidence="3">Helix-turn-helix domain-containing protein</fullName>
    </recommendedName>
</protein>